<dbReference type="PANTHER" id="PTHR42760:SF115">
    <property type="entry name" value="3-OXOACYL-[ACYL-CARRIER-PROTEIN] REDUCTASE FABG"/>
    <property type="match status" value="1"/>
</dbReference>
<dbReference type="PANTHER" id="PTHR42760">
    <property type="entry name" value="SHORT-CHAIN DEHYDROGENASES/REDUCTASES FAMILY MEMBER"/>
    <property type="match status" value="1"/>
</dbReference>
<dbReference type="Proteomes" id="UP000280344">
    <property type="component" value="Chromosome"/>
</dbReference>
<name>A0A3Q9G850_9ACTO</name>
<dbReference type="InterPro" id="IPR036291">
    <property type="entry name" value="NAD(P)-bd_dom_sf"/>
</dbReference>
<dbReference type="InterPro" id="IPR002347">
    <property type="entry name" value="SDR_fam"/>
</dbReference>
<dbReference type="GO" id="GO:0005975">
    <property type="term" value="P:carbohydrate metabolic process"/>
    <property type="evidence" value="ECO:0007669"/>
    <property type="project" value="UniProtKB-ARBA"/>
</dbReference>
<evidence type="ECO:0000313" key="4">
    <source>
        <dbReference type="Proteomes" id="UP000280344"/>
    </source>
</evidence>
<dbReference type="GO" id="GO:0016616">
    <property type="term" value="F:oxidoreductase activity, acting on the CH-OH group of donors, NAD or NADP as acceptor"/>
    <property type="evidence" value="ECO:0007669"/>
    <property type="project" value="UniProtKB-ARBA"/>
</dbReference>
<dbReference type="SUPFAM" id="SSF51735">
    <property type="entry name" value="NAD(P)-binding Rossmann-fold domains"/>
    <property type="match status" value="1"/>
</dbReference>
<keyword evidence="2" id="KW-0560">Oxidoreductase</keyword>
<accession>A0A3Q9G850</accession>
<dbReference type="PRINTS" id="PR00080">
    <property type="entry name" value="SDRFAMILY"/>
</dbReference>
<dbReference type="PROSITE" id="PS00061">
    <property type="entry name" value="ADH_SHORT"/>
    <property type="match status" value="1"/>
</dbReference>
<evidence type="ECO:0000256" key="2">
    <source>
        <dbReference type="ARBA" id="ARBA00023002"/>
    </source>
</evidence>
<dbReference type="PRINTS" id="PR00081">
    <property type="entry name" value="GDHRDH"/>
</dbReference>
<evidence type="ECO:0000313" key="3">
    <source>
        <dbReference type="EMBL" id="AZQ77815.1"/>
    </source>
</evidence>
<comment type="similarity">
    <text evidence="1">Belongs to the short-chain dehydrogenases/reductases (SDR) family.</text>
</comment>
<dbReference type="Gene3D" id="3.40.50.720">
    <property type="entry name" value="NAD(P)-binding Rossmann-like Domain"/>
    <property type="match status" value="1"/>
</dbReference>
<organism evidence="3 4">
    <name type="scientific">Flaviflexus ciconiae</name>
    <dbReference type="NCBI Taxonomy" id="2496867"/>
    <lineage>
        <taxon>Bacteria</taxon>
        <taxon>Bacillati</taxon>
        <taxon>Actinomycetota</taxon>
        <taxon>Actinomycetes</taxon>
        <taxon>Actinomycetales</taxon>
        <taxon>Actinomycetaceae</taxon>
        <taxon>Flaviflexus</taxon>
    </lineage>
</organism>
<protein>
    <submittedName>
        <fullName evidence="3">SDR family oxidoreductase</fullName>
    </submittedName>
</protein>
<keyword evidence="4" id="KW-1185">Reference proteome</keyword>
<dbReference type="Pfam" id="PF13561">
    <property type="entry name" value="adh_short_C2"/>
    <property type="match status" value="1"/>
</dbReference>
<dbReference type="AlphaFoldDB" id="A0A3Q9G850"/>
<gene>
    <name evidence="3" type="ORF">EJ997_11155</name>
</gene>
<sequence length="257" mass="27124">MSIMDKFRLDGKVAYVTGAAQGIGEALATGLAEAGADVAVVDINLEKAEGTAKNIAEATGRKTKAYAVDVTVAENAPKLVEQVVADFGGLHIAFHNAGMAHNVPSEDLSVEDWHRMINLNMHAVFFGTQAAGRYMLENGGGSIVNTGSMSGSIVNVPQPQIHYNTSKAGVVHMSKSFGVEWADRGVRVNTISPGYIGTELLQSEELAPLRDEWAGVTPQRRLGRPDELAGIAVYLASDASTYATASDFIVDGGYTAV</sequence>
<evidence type="ECO:0000256" key="1">
    <source>
        <dbReference type="ARBA" id="ARBA00006484"/>
    </source>
</evidence>
<dbReference type="EMBL" id="CP034593">
    <property type="protein sequence ID" value="AZQ77815.1"/>
    <property type="molecule type" value="Genomic_DNA"/>
</dbReference>
<dbReference type="KEGG" id="flh:EJ997_11155"/>
<reference evidence="3 4" key="1">
    <citation type="submission" date="2018-12" db="EMBL/GenBank/DDBJ databases">
        <title>Complete genome sequence of Flaviflexus sp. H23T48.</title>
        <authorList>
            <person name="Bae J.-W."/>
            <person name="Lee J.-Y."/>
        </authorList>
    </citation>
    <scope>NUCLEOTIDE SEQUENCE [LARGE SCALE GENOMIC DNA]</scope>
    <source>
        <strain evidence="3 4">H23T48</strain>
    </source>
</reference>
<proteinExistence type="inferred from homology"/>
<dbReference type="OrthoDB" id="3189729at2"/>
<dbReference type="FunFam" id="3.40.50.720:FF:000240">
    <property type="entry name" value="SDR family oxidoreductase"/>
    <property type="match status" value="1"/>
</dbReference>
<dbReference type="RefSeq" id="WP_126704618.1">
    <property type="nucleotide sequence ID" value="NZ_CP034593.1"/>
</dbReference>
<dbReference type="InterPro" id="IPR020904">
    <property type="entry name" value="Sc_DH/Rdtase_CS"/>
</dbReference>